<organism evidence="3 4">
    <name type="scientific">Selenomonas artemidis F0399</name>
    <dbReference type="NCBI Taxonomy" id="749551"/>
    <lineage>
        <taxon>Bacteria</taxon>
        <taxon>Bacillati</taxon>
        <taxon>Bacillota</taxon>
        <taxon>Negativicutes</taxon>
        <taxon>Selenomonadales</taxon>
        <taxon>Selenomonadaceae</taxon>
        <taxon>Selenomonas</taxon>
    </lineage>
</organism>
<keyword evidence="4" id="KW-1185">Reference proteome</keyword>
<evidence type="ECO:0000256" key="1">
    <source>
        <dbReference type="ARBA" id="ARBA00022679"/>
    </source>
</evidence>
<dbReference type="STRING" id="749551.HMPREF9555_01699"/>
<dbReference type="AlphaFoldDB" id="E7N3V9"/>
<evidence type="ECO:0000313" key="3">
    <source>
        <dbReference type="EMBL" id="EFW29136.1"/>
    </source>
</evidence>
<dbReference type="SUPFAM" id="SSF51161">
    <property type="entry name" value="Trimeric LpxA-like enzymes"/>
    <property type="match status" value="1"/>
</dbReference>
<dbReference type="InterPro" id="IPR001451">
    <property type="entry name" value="Hexapep"/>
</dbReference>
<name>E7N3V9_9FIRM</name>
<dbReference type="HOGENOM" id="CLU_820685_0_0_9"/>
<keyword evidence="2" id="KW-0677">Repeat</keyword>
<gene>
    <name evidence="3" type="ORF">HMPREF9555_01699</name>
</gene>
<dbReference type="PROSITE" id="PS00101">
    <property type="entry name" value="HEXAPEP_TRANSFERASES"/>
    <property type="match status" value="1"/>
</dbReference>
<evidence type="ECO:0000313" key="4">
    <source>
        <dbReference type="Proteomes" id="UP000004633"/>
    </source>
</evidence>
<dbReference type="Proteomes" id="UP000004633">
    <property type="component" value="Unassembled WGS sequence"/>
</dbReference>
<dbReference type="InterPro" id="IPR050179">
    <property type="entry name" value="Trans_hexapeptide_repeat"/>
</dbReference>
<dbReference type="InterPro" id="IPR011004">
    <property type="entry name" value="Trimer_LpxA-like_sf"/>
</dbReference>
<protein>
    <submittedName>
        <fullName evidence="3">Bacterial transferase hexapeptide repeat protein</fullName>
    </submittedName>
</protein>
<evidence type="ECO:0000256" key="2">
    <source>
        <dbReference type="ARBA" id="ARBA00022737"/>
    </source>
</evidence>
<dbReference type="CDD" id="cd03349">
    <property type="entry name" value="LbH_XAT"/>
    <property type="match status" value="1"/>
</dbReference>
<dbReference type="GO" id="GO:0016740">
    <property type="term" value="F:transferase activity"/>
    <property type="evidence" value="ECO:0007669"/>
    <property type="project" value="UniProtKB-KW"/>
</dbReference>
<dbReference type="InterPro" id="IPR018357">
    <property type="entry name" value="Hexapep_transf_CS"/>
</dbReference>
<dbReference type="EMBL" id="AECV01000036">
    <property type="protein sequence ID" value="EFW29136.1"/>
    <property type="molecule type" value="Genomic_DNA"/>
</dbReference>
<reference evidence="3 4" key="1">
    <citation type="submission" date="2010-08" db="EMBL/GenBank/DDBJ databases">
        <authorList>
            <person name="Weinstock G."/>
            <person name="Sodergren E."/>
            <person name="Clifton S."/>
            <person name="Fulton L."/>
            <person name="Fulton B."/>
            <person name="Courtney L."/>
            <person name="Fronick C."/>
            <person name="Harrison M."/>
            <person name="Strong C."/>
            <person name="Farmer C."/>
            <person name="Delahaunty K."/>
            <person name="Markovic C."/>
            <person name="Hall O."/>
            <person name="Minx P."/>
            <person name="Tomlinson C."/>
            <person name="Mitreva M."/>
            <person name="Hou S."/>
            <person name="Chen J."/>
            <person name="Wollam A."/>
            <person name="Pepin K.H."/>
            <person name="Johnson M."/>
            <person name="Bhonagiri V."/>
            <person name="Zhang X."/>
            <person name="Suruliraj S."/>
            <person name="Warren W."/>
            <person name="Chinwalla A."/>
            <person name="Mardis E.R."/>
            <person name="Wilson R.K."/>
        </authorList>
    </citation>
    <scope>NUCLEOTIDE SEQUENCE [LARGE SCALE GENOMIC DNA]</scope>
    <source>
        <strain evidence="3 4">F0399</strain>
    </source>
</reference>
<dbReference type="Gene3D" id="2.160.10.10">
    <property type="entry name" value="Hexapeptide repeat proteins"/>
    <property type="match status" value="1"/>
</dbReference>
<comment type="caution">
    <text evidence="3">The sequence shown here is derived from an EMBL/GenBank/DDBJ whole genome shotgun (WGS) entry which is preliminary data.</text>
</comment>
<dbReference type="PANTHER" id="PTHR43300:SF11">
    <property type="entry name" value="ACETYLTRANSFERASE RV3034C-RELATED"/>
    <property type="match status" value="1"/>
</dbReference>
<proteinExistence type="predicted"/>
<dbReference type="Pfam" id="PF00132">
    <property type="entry name" value="Hexapep"/>
    <property type="match status" value="1"/>
</dbReference>
<keyword evidence="1 3" id="KW-0808">Transferase</keyword>
<sequence length="321" mass="35918">MDDEQRHTAMTFGSGSYMVNGRFECGVWEGHVLVGRYCALGHRLTFELGLNHDYRQVTTYPFEDLADGKEPQINHYNHVNRKQIIIGNDVWIGCDVTILGGVRIGNGAVIGAGAIVAKDVPPYAVVVGNPARVIKYRFDEETIRALQEIKWWNWPEEKIKANLLLLKDPVRFIAEFAAPREDEPADETVAMMRALRADGYKIYYFVPDFDAEEAVWQNVILSYLHTYHAKARVGLLLALPQSMNYDAQMAQIGEALSACGEDAPLVFTHKTEGAFSISVLRQADIFITTKEDISSQCVDYAADAGVVIRYGLDHPALLFDS</sequence>
<dbReference type="RefSeq" id="WP_009350348.1">
    <property type="nucleotide sequence ID" value="NZ_GL638147.1"/>
</dbReference>
<dbReference type="PANTHER" id="PTHR43300">
    <property type="entry name" value="ACETYLTRANSFERASE"/>
    <property type="match status" value="1"/>
</dbReference>
<accession>E7N3V9</accession>